<gene>
    <name evidence="2" type="ORF">TGRUB_212955</name>
</gene>
<organism evidence="2 3">
    <name type="scientific">Toxoplasma gondii RUB</name>
    <dbReference type="NCBI Taxonomy" id="935652"/>
    <lineage>
        <taxon>Eukaryota</taxon>
        <taxon>Sar</taxon>
        <taxon>Alveolata</taxon>
        <taxon>Apicomplexa</taxon>
        <taxon>Conoidasida</taxon>
        <taxon>Coccidia</taxon>
        <taxon>Eucoccidiorida</taxon>
        <taxon>Eimeriorina</taxon>
        <taxon>Sarcocystidae</taxon>
        <taxon>Toxoplasma</taxon>
    </lineage>
</organism>
<evidence type="ECO:0000256" key="1">
    <source>
        <dbReference type="SAM" id="Phobius"/>
    </source>
</evidence>
<keyword evidence="1" id="KW-1133">Transmembrane helix</keyword>
<sequence>IYIYVYVHAPISGELCFMCLTSSLVWVVRASFSLFALVKQREAALRQLASLPERTGQTTFCRAFLFPPRLFPRLSLRPLYLLPLLFFHRFTSFVSTLSPALLWPLPRPPPRAVALHARLPACSPGRRRGLTKAFPSFSLSLLEPLLQVRPCAVSAQLVSLLSVERFLRLPFSPALASLLVLSIRSGQLSG</sequence>
<evidence type="ECO:0008006" key="4">
    <source>
        <dbReference type="Google" id="ProtNLM"/>
    </source>
</evidence>
<reference evidence="2 3" key="1">
    <citation type="submission" date="2014-05" db="EMBL/GenBank/DDBJ databases">
        <authorList>
            <person name="Sibley D."/>
            <person name="Venepally P."/>
            <person name="Karamycheva S."/>
            <person name="Hadjithomas M."/>
            <person name="Khan A."/>
            <person name="Brunk B."/>
            <person name="Roos D."/>
            <person name="Caler E."/>
            <person name="Lorenzi H."/>
        </authorList>
    </citation>
    <scope>NUCLEOTIDE SEQUENCE [LARGE SCALE GENOMIC DNA]</scope>
    <source>
        <strain evidence="2 3">RUB</strain>
    </source>
</reference>
<comment type="caution">
    <text evidence="2">The sequence shown here is derived from an EMBL/GenBank/DDBJ whole genome shotgun (WGS) entry which is preliminary data.</text>
</comment>
<protein>
    <recommendedName>
        <fullName evidence="4">Transmembrane protein</fullName>
    </recommendedName>
</protein>
<evidence type="ECO:0000313" key="3">
    <source>
        <dbReference type="Proteomes" id="UP000028834"/>
    </source>
</evidence>
<dbReference type="AlphaFoldDB" id="A0A086M2G0"/>
<evidence type="ECO:0000313" key="2">
    <source>
        <dbReference type="EMBL" id="KFG63078.1"/>
    </source>
</evidence>
<accession>A0A086M2G0</accession>
<dbReference type="Proteomes" id="UP000028834">
    <property type="component" value="Unassembled WGS sequence"/>
</dbReference>
<proteinExistence type="predicted"/>
<name>A0A086M2G0_TOXGO</name>
<feature type="non-terminal residue" evidence="2">
    <location>
        <position position="1"/>
    </location>
</feature>
<dbReference type="EMBL" id="AFYV02001069">
    <property type="protein sequence ID" value="KFG63078.1"/>
    <property type="molecule type" value="Genomic_DNA"/>
</dbReference>
<keyword evidence="1" id="KW-0812">Transmembrane</keyword>
<feature type="transmembrane region" description="Helical" evidence="1">
    <location>
        <begin position="15"/>
        <end position="38"/>
    </location>
</feature>
<dbReference type="VEuPathDB" id="ToxoDB:TGRUB_212955"/>
<keyword evidence="1" id="KW-0472">Membrane</keyword>